<keyword evidence="3" id="KW-0812">Transmembrane</keyword>
<dbReference type="CDD" id="cd01949">
    <property type="entry name" value="GGDEF"/>
    <property type="match status" value="1"/>
</dbReference>
<sequence>MAKTESIFDDVDALRRSILVALLIFTTAFGAAFAVLNYFHANYEAMVGEIAMGSFALVLVPVIRRTPHLVRWSFVYLVLFDLTMMLILATPQSAPSVFAWVLLIPILSHMLLGRALGGGVSVVFLVIAFLIYYGRFSDSALNGNPRALLNVAGVALCIFGFSFVYETSRSRAENALKRQALSDPLTGLGNRAFLGLRFAEEKARWERHGTPCAMLLLDIDFFKKINDSHGHEAGDTALKAMSALLVENLRPNDDVVRYGGEEFCLLLSHATPHDARQAAEKLRRLIATSSFEDAGRALSFTASIGVATLPEDGTDLQALLGAADKRLYAAKVAGRNRVVWE</sequence>
<feature type="transmembrane region" description="Helical" evidence="3">
    <location>
        <begin position="45"/>
        <end position="63"/>
    </location>
</feature>
<evidence type="ECO:0000256" key="3">
    <source>
        <dbReference type="SAM" id="Phobius"/>
    </source>
</evidence>
<evidence type="ECO:0000313" key="6">
    <source>
        <dbReference type="Proteomes" id="UP000664288"/>
    </source>
</evidence>
<feature type="transmembrane region" description="Helical" evidence="3">
    <location>
        <begin position="75"/>
        <end position="103"/>
    </location>
</feature>
<dbReference type="RefSeq" id="WP_207351289.1">
    <property type="nucleotide sequence ID" value="NZ_JAFMPY010000013.1"/>
</dbReference>
<dbReference type="EC" id="2.7.7.65" evidence="1"/>
<feature type="transmembrane region" description="Helical" evidence="3">
    <location>
        <begin position="147"/>
        <end position="165"/>
    </location>
</feature>
<dbReference type="Pfam" id="PF00990">
    <property type="entry name" value="GGDEF"/>
    <property type="match status" value="1"/>
</dbReference>
<evidence type="ECO:0000259" key="4">
    <source>
        <dbReference type="PROSITE" id="PS50887"/>
    </source>
</evidence>
<keyword evidence="3" id="KW-0472">Membrane</keyword>
<gene>
    <name evidence="5" type="ORF">J1C47_13465</name>
</gene>
<evidence type="ECO:0000256" key="2">
    <source>
        <dbReference type="ARBA" id="ARBA00034247"/>
    </source>
</evidence>
<accession>A0ABS3J4S0</accession>
<dbReference type="Pfam" id="PF20966">
    <property type="entry name" value="MASE6"/>
    <property type="match status" value="1"/>
</dbReference>
<keyword evidence="3" id="KW-1133">Transmembrane helix</keyword>
<dbReference type="SUPFAM" id="SSF55073">
    <property type="entry name" value="Nucleotide cyclase"/>
    <property type="match status" value="1"/>
</dbReference>
<name>A0ABS3J4S0_9HYPH</name>
<keyword evidence="6" id="KW-1185">Reference proteome</keyword>
<dbReference type="PROSITE" id="PS50887">
    <property type="entry name" value="GGDEF"/>
    <property type="match status" value="1"/>
</dbReference>
<dbReference type="Proteomes" id="UP000664288">
    <property type="component" value="Unassembled WGS sequence"/>
</dbReference>
<feature type="transmembrane region" description="Helical" evidence="3">
    <location>
        <begin position="115"/>
        <end position="135"/>
    </location>
</feature>
<dbReference type="NCBIfam" id="TIGR00254">
    <property type="entry name" value="GGDEF"/>
    <property type="match status" value="1"/>
</dbReference>
<dbReference type="EMBL" id="JAFMPY010000013">
    <property type="protein sequence ID" value="MBO0904652.1"/>
    <property type="molecule type" value="Genomic_DNA"/>
</dbReference>
<comment type="caution">
    <text evidence="5">The sequence shown here is derived from an EMBL/GenBank/DDBJ whole genome shotgun (WGS) entry which is preliminary data.</text>
</comment>
<dbReference type="InterPro" id="IPR029787">
    <property type="entry name" value="Nucleotide_cyclase"/>
</dbReference>
<reference evidence="5 6" key="1">
    <citation type="submission" date="2021-03" db="EMBL/GenBank/DDBJ databases">
        <title>Whole genome sequence of Jiella sp. MQZ13P-4.</title>
        <authorList>
            <person name="Tuo L."/>
        </authorList>
    </citation>
    <scope>NUCLEOTIDE SEQUENCE [LARGE SCALE GENOMIC DNA]</scope>
    <source>
        <strain evidence="5 6">MQZ13P-4</strain>
    </source>
</reference>
<feature type="domain" description="GGDEF" evidence="4">
    <location>
        <begin position="210"/>
        <end position="341"/>
    </location>
</feature>
<organism evidence="5 6">
    <name type="scientific">Jiella sonneratiae</name>
    <dbReference type="NCBI Taxonomy" id="2816856"/>
    <lineage>
        <taxon>Bacteria</taxon>
        <taxon>Pseudomonadati</taxon>
        <taxon>Pseudomonadota</taxon>
        <taxon>Alphaproteobacteria</taxon>
        <taxon>Hyphomicrobiales</taxon>
        <taxon>Aurantimonadaceae</taxon>
        <taxon>Jiella</taxon>
    </lineage>
</organism>
<feature type="transmembrane region" description="Helical" evidence="3">
    <location>
        <begin position="18"/>
        <end position="39"/>
    </location>
</feature>
<dbReference type="InterPro" id="IPR050469">
    <property type="entry name" value="Diguanylate_Cyclase"/>
</dbReference>
<dbReference type="InterPro" id="IPR043128">
    <property type="entry name" value="Rev_trsase/Diguanyl_cyclase"/>
</dbReference>
<protein>
    <recommendedName>
        <fullName evidence="1">diguanylate cyclase</fullName>
        <ecNumber evidence="1">2.7.7.65</ecNumber>
    </recommendedName>
</protein>
<evidence type="ECO:0000313" key="5">
    <source>
        <dbReference type="EMBL" id="MBO0904652.1"/>
    </source>
</evidence>
<comment type="catalytic activity">
    <reaction evidence="2">
        <text>2 GTP = 3',3'-c-di-GMP + 2 diphosphate</text>
        <dbReference type="Rhea" id="RHEA:24898"/>
        <dbReference type="ChEBI" id="CHEBI:33019"/>
        <dbReference type="ChEBI" id="CHEBI:37565"/>
        <dbReference type="ChEBI" id="CHEBI:58805"/>
        <dbReference type="EC" id="2.7.7.65"/>
    </reaction>
</comment>
<evidence type="ECO:0000256" key="1">
    <source>
        <dbReference type="ARBA" id="ARBA00012528"/>
    </source>
</evidence>
<dbReference type="InterPro" id="IPR048435">
    <property type="entry name" value="MASE6"/>
</dbReference>
<dbReference type="Gene3D" id="3.30.70.270">
    <property type="match status" value="1"/>
</dbReference>
<proteinExistence type="predicted"/>
<dbReference type="InterPro" id="IPR000160">
    <property type="entry name" value="GGDEF_dom"/>
</dbReference>
<dbReference type="PANTHER" id="PTHR45138">
    <property type="entry name" value="REGULATORY COMPONENTS OF SENSORY TRANSDUCTION SYSTEM"/>
    <property type="match status" value="1"/>
</dbReference>
<dbReference type="SMART" id="SM00267">
    <property type="entry name" value="GGDEF"/>
    <property type="match status" value="1"/>
</dbReference>
<dbReference type="PANTHER" id="PTHR45138:SF9">
    <property type="entry name" value="DIGUANYLATE CYCLASE DGCM-RELATED"/>
    <property type="match status" value="1"/>
</dbReference>